<keyword evidence="3" id="KW-0804">Transcription</keyword>
<dbReference type="GO" id="GO:0045892">
    <property type="term" value="P:negative regulation of DNA-templated transcription"/>
    <property type="evidence" value="ECO:0007669"/>
    <property type="project" value="TreeGrafter"/>
</dbReference>
<gene>
    <name evidence="6" type="ORF">SAMN04488116_1312</name>
</gene>
<evidence type="ECO:0000313" key="6">
    <source>
        <dbReference type="EMBL" id="SHG46115.1"/>
    </source>
</evidence>
<dbReference type="OrthoDB" id="9791752at2"/>
<dbReference type="Pfam" id="PF09339">
    <property type="entry name" value="HTH_IclR"/>
    <property type="match status" value="1"/>
</dbReference>
<dbReference type="EMBL" id="FQWL01000002">
    <property type="protein sequence ID" value="SHG46115.1"/>
    <property type="molecule type" value="Genomic_DNA"/>
</dbReference>
<dbReference type="PANTHER" id="PTHR30136:SF24">
    <property type="entry name" value="HTH-TYPE TRANSCRIPTIONAL REPRESSOR ALLR"/>
    <property type="match status" value="1"/>
</dbReference>
<dbReference type="InterPro" id="IPR036390">
    <property type="entry name" value="WH_DNA-bd_sf"/>
</dbReference>
<keyword evidence="2" id="KW-0238">DNA-binding</keyword>
<feature type="domain" description="HTH iclR-type" evidence="4">
    <location>
        <begin position="5"/>
        <end position="67"/>
    </location>
</feature>
<dbReference type="Proteomes" id="UP000184532">
    <property type="component" value="Unassembled WGS sequence"/>
</dbReference>
<dbReference type="PANTHER" id="PTHR30136">
    <property type="entry name" value="HELIX-TURN-HELIX TRANSCRIPTIONAL REGULATOR, ICLR FAMILY"/>
    <property type="match status" value="1"/>
</dbReference>
<dbReference type="SUPFAM" id="SSF46785">
    <property type="entry name" value="Winged helix' DNA-binding domain"/>
    <property type="match status" value="1"/>
</dbReference>
<sequence length="257" mass="28840">MKSLKSSVNKTFAILEHFTIEKPEWSVTELAKTMDSSKSTVYRFLSDMEKSGAMYQDPDSGKYGLGLKLFELGNRVRIQSAFVDRTHPELVKVAENITETVHIAILRNKQVYYVDKVKSPQGLTINSSIGSSKPLHCSSLGKVLLAFSFSGYQEIRSKNILGPDLERFTDNTIADHFDLENELIKIRAQGYAIDREEYEIGLICVGVPIFNQRNEIVASLSAAGPANRFKINELKNYVEILKSGADRIRGKIGEFKP</sequence>
<dbReference type="SMART" id="SM00346">
    <property type="entry name" value="HTH_ICLR"/>
    <property type="match status" value="1"/>
</dbReference>
<dbReference type="InterPro" id="IPR005471">
    <property type="entry name" value="Tscrpt_reg_IclR_N"/>
</dbReference>
<dbReference type="InterPro" id="IPR029016">
    <property type="entry name" value="GAF-like_dom_sf"/>
</dbReference>
<evidence type="ECO:0000256" key="2">
    <source>
        <dbReference type="ARBA" id="ARBA00023125"/>
    </source>
</evidence>
<dbReference type="PROSITE" id="PS51077">
    <property type="entry name" value="HTH_ICLR"/>
    <property type="match status" value="1"/>
</dbReference>
<protein>
    <submittedName>
        <fullName evidence="6">Transcriptional regulator, IclR family</fullName>
    </submittedName>
</protein>
<dbReference type="Gene3D" id="1.10.10.10">
    <property type="entry name" value="Winged helix-like DNA-binding domain superfamily/Winged helix DNA-binding domain"/>
    <property type="match status" value="1"/>
</dbReference>
<dbReference type="Pfam" id="PF01614">
    <property type="entry name" value="IclR_C"/>
    <property type="match status" value="1"/>
</dbReference>
<dbReference type="InterPro" id="IPR014757">
    <property type="entry name" value="Tscrpt_reg_IclR_C"/>
</dbReference>
<dbReference type="GO" id="GO:0003677">
    <property type="term" value="F:DNA binding"/>
    <property type="evidence" value="ECO:0007669"/>
    <property type="project" value="UniProtKB-KW"/>
</dbReference>
<dbReference type="AlphaFoldDB" id="A0A1M5K0D0"/>
<organism evidence="6 7">
    <name type="scientific">Flagellimonas flava</name>
    <dbReference type="NCBI Taxonomy" id="570519"/>
    <lineage>
        <taxon>Bacteria</taxon>
        <taxon>Pseudomonadati</taxon>
        <taxon>Bacteroidota</taxon>
        <taxon>Flavobacteriia</taxon>
        <taxon>Flavobacteriales</taxon>
        <taxon>Flavobacteriaceae</taxon>
        <taxon>Flagellimonas</taxon>
    </lineage>
</organism>
<reference evidence="7" key="1">
    <citation type="submission" date="2016-11" db="EMBL/GenBank/DDBJ databases">
        <authorList>
            <person name="Varghese N."/>
            <person name="Submissions S."/>
        </authorList>
    </citation>
    <scope>NUCLEOTIDE SEQUENCE [LARGE SCALE GENOMIC DNA]</scope>
    <source>
        <strain evidence="7">DSM 22638</strain>
    </source>
</reference>
<dbReference type="PROSITE" id="PS51078">
    <property type="entry name" value="ICLR_ED"/>
    <property type="match status" value="1"/>
</dbReference>
<evidence type="ECO:0000313" key="7">
    <source>
        <dbReference type="Proteomes" id="UP000184532"/>
    </source>
</evidence>
<evidence type="ECO:0000259" key="5">
    <source>
        <dbReference type="PROSITE" id="PS51078"/>
    </source>
</evidence>
<keyword evidence="7" id="KW-1185">Reference proteome</keyword>
<dbReference type="FunFam" id="1.10.10.10:FF:000056">
    <property type="entry name" value="IclR family transcriptional regulator"/>
    <property type="match status" value="1"/>
</dbReference>
<evidence type="ECO:0000259" key="4">
    <source>
        <dbReference type="PROSITE" id="PS51077"/>
    </source>
</evidence>
<dbReference type="SUPFAM" id="SSF55781">
    <property type="entry name" value="GAF domain-like"/>
    <property type="match status" value="1"/>
</dbReference>
<evidence type="ECO:0000256" key="3">
    <source>
        <dbReference type="ARBA" id="ARBA00023163"/>
    </source>
</evidence>
<dbReference type="GO" id="GO:0003700">
    <property type="term" value="F:DNA-binding transcription factor activity"/>
    <property type="evidence" value="ECO:0007669"/>
    <property type="project" value="TreeGrafter"/>
</dbReference>
<evidence type="ECO:0000256" key="1">
    <source>
        <dbReference type="ARBA" id="ARBA00023015"/>
    </source>
</evidence>
<dbReference type="Gene3D" id="3.30.450.40">
    <property type="match status" value="1"/>
</dbReference>
<dbReference type="InterPro" id="IPR050707">
    <property type="entry name" value="HTH_MetabolicPath_Reg"/>
</dbReference>
<keyword evidence="1" id="KW-0805">Transcription regulation</keyword>
<proteinExistence type="predicted"/>
<feature type="domain" description="IclR-ED" evidence="5">
    <location>
        <begin position="68"/>
        <end position="254"/>
    </location>
</feature>
<dbReference type="RefSeq" id="WP_073177549.1">
    <property type="nucleotide sequence ID" value="NZ_FQWL01000002.1"/>
</dbReference>
<accession>A0A1M5K0D0</accession>
<name>A0A1M5K0D0_9FLAO</name>
<dbReference type="STRING" id="570519.SAMN04488116_1312"/>
<dbReference type="InterPro" id="IPR036388">
    <property type="entry name" value="WH-like_DNA-bd_sf"/>
</dbReference>